<sequence length="184" mass="21105">MNSEKMNSLLEKYWNCETSVQEEKELQTFFSGNSVPEELRQYVPLFSYIKDEQSISLSDGFSERLQNAFGVEGEGKERYITIRIFRPLLRIAVSVLLVVGMGVSFYFISKQDNRPQFVETFEDPNAAMQHAAYALEKLSHALRKSETASVETIQFIDDLDIDWIAIDSLNKDNPVEIDSVESEE</sequence>
<keyword evidence="1" id="KW-0472">Membrane</keyword>
<dbReference type="KEGG" id="psac:PSM36_0813"/>
<evidence type="ECO:0000256" key="1">
    <source>
        <dbReference type="SAM" id="Phobius"/>
    </source>
</evidence>
<gene>
    <name evidence="2" type="ORF">PSM36_0813</name>
</gene>
<evidence type="ECO:0000313" key="3">
    <source>
        <dbReference type="Proteomes" id="UP000187464"/>
    </source>
</evidence>
<accession>A0A1R3T0H0</accession>
<dbReference type="Proteomes" id="UP000187464">
    <property type="component" value="Chromosome I"/>
</dbReference>
<keyword evidence="1" id="KW-0812">Transmembrane</keyword>
<dbReference type="AlphaFoldDB" id="A0A1R3T0H0"/>
<proteinExistence type="predicted"/>
<evidence type="ECO:0000313" key="2">
    <source>
        <dbReference type="EMBL" id="SCD19639.1"/>
    </source>
</evidence>
<reference evidence="2 3" key="1">
    <citation type="submission" date="2016-08" db="EMBL/GenBank/DDBJ databases">
        <authorList>
            <person name="Seilhamer J.J."/>
        </authorList>
    </citation>
    <scope>NUCLEOTIDE SEQUENCE [LARGE SCALE GENOMIC DNA]</scope>
    <source>
        <strain evidence="2">M3/6</strain>
    </source>
</reference>
<keyword evidence="3" id="KW-1185">Reference proteome</keyword>
<name>A0A1R3T0H0_9BACT</name>
<dbReference type="STRING" id="1642647.PSM36_0813"/>
<protein>
    <submittedName>
        <fullName evidence="2">Uncharacterized protein</fullName>
    </submittedName>
</protein>
<keyword evidence="1" id="KW-1133">Transmembrane helix</keyword>
<dbReference type="EMBL" id="LT605205">
    <property type="protein sequence ID" value="SCD19639.1"/>
    <property type="molecule type" value="Genomic_DNA"/>
</dbReference>
<organism evidence="2 3">
    <name type="scientific">Proteiniphilum saccharofermentans</name>
    <dbReference type="NCBI Taxonomy" id="1642647"/>
    <lineage>
        <taxon>Bacteria</taxon>
        <taxon>Pseudomonadati</taxon>
        <taxon>Bacteroidota</taxon>
        <taxon>Bacteroidia</taxon>
        <taxon>Bacteroidales</taxon>
        <taxon>Dysgonomonadaceae</taxon>
        <taxon>Proteiniphilum</taxon>
    </lineage>
</organism>
<feature type="transmembrane region" description="Helical" evidence="1">
    <location>
        <begin position="88"/>
        <end position="108"/>
    </location>
</feature>